<reference evidence="4" key="1">
    <citation type="journal article" date="2014" name="Proc. Natl. Acad. Sci. U.S.A.">
        <title>Extensive sampling of basidiomycete genomes demonstrates inadequacy of the white-rot/brown-rot paradigm for wood decay fungi.</title>
        <authorList>
            <person name="Riley R."/>
            <person name="Salamov A.A."/>
            <person name="Brown D.W."/>
            <person name="Nagy L.G."/>
            <person name="Floudas D."/>
            <person name="Held B.W."/>
            <person name="Levasseur A."/>
            <person name="Lombard V."/>
            <person name="Morin E."/>
            <person name="Otillar R."/>
            <person name="Lindquist E.A."/>
            <person name="Sun H."/>
            <person name="LaButti K.M."/>
            <person name="Schmutz J."/>
            <person name="Jabbour D."/>
            <person name="Luo H."/>
            <person name="Baker S.E."/>
            <person name="Pisabarro A.G."/>
            <person name="Walton J.D."/>
            <person name="Blanchette R.A."/>
            <person name="Henrissat B."/>
            <person name="Martin F."/>
            <person name="Cullen D."/>
            <person name="Hibbett D.S."/>
            <person name="Grigoriev I.V."/>
        </authorList>
    </citation>
    <scope>NUCLEOTIDE SEQUENCE [LARGE SCALE GENOMIC DNA]</scope>
    <source>
        <strain evidence="4">PC15</strain>
    </source>
</reference>
<organism evidence="3 4">
    <name type="scientific">Pleurotus ostreatus (strain PC15)</name>
    <name type="common">Oyster mushroom</name>
    <dbReference type="NCBI Taxonomy" id="1137138"/>
    <lineage>
        <taxon>Eukaryota</taxon>
        <taxon>Fungi</taxon>
        <taxon>Dikarya</taxon>
        <taxon>Basidiomycota</taxon>
        <taxon>Agaricomycotina</taxon>
        <taxon>Agaricomycetes</taxon>
        <taxon>Agaricomycetidae</taxon>
        <taxon>Agaricales</taxon>
        <taxon>Pleurotineae</taxon>
        <taxon>Pleurotaceae</taxon>
        <taxon>Pleurotus</taxon>
    </lineage>
</organism>
<gene>
    <name evidence="3" type="ORF">PLEOSDRAFT_1100800</name>
</gene>
<sequence length="91" mass="10230">MAGTNALFLLFIFYDEGSSDTAMGTESDNDDDDDDDEEEEDGVIFFACVLFVVSWVFIRLARFMTAPDAELLPKLTLRTSRQVNTTVGMYI</sequence>
<name>A0A067NWR1_PLEO1</name>
<proteinExistence type="predicted"/>
<accession>A0A067NWR1</accession>
<dbReference type="HOGENOM" id="CLU_2441788_0_0_1"/>
<dbReference type="EMBL" id="KL198005">
    <property type="protein sequence ID" value="KDQ32314.1"/>
    <property type="molecule type" value="Genomic_DNA"/>
</dbReference>
<evidence type="ECO:0000256" key="2">
    <source>
        <dbReference type="SAM" id="Phobius"/>
    </source>
</evidence>
<protein>
    <submittedName>
        <fullName evidence="3">Uncharacterized protein</fullName>
    </submittedName>
</protein>
<keyword evidence="2" id="KW-0812">Transmembrane</keyword>
<feature type="transmembrane region" description="Helical" evidence="2">
    <location>
        <begin position="43"/>
        <end position="61"/>
    </location>
</feature>
<dbReference type="AlphaFoldDB" id="A0A067NWR1"/>
<evidence type="ECO:0000256" key="1">
    <source>
        <dbReference type="SAM" id="MobiDB-lite"/>
    </source>
</evidence>
<feature type="region of interest" description="Disordered" evidence="1">
    <location>
        <begin position="19"/>
        <end position="39"/>
    </location>
</feature>
<dbReference type="Proteomes" id="UP000027073">
    <property type="component" value="Unassembled WGS sequence"/>
</dbReference>
<dbReference type="VEuPathDB" id="FungiDB:PLEOSDRAFT_1100800"/>
<keyword evidence="2" id="KW-0472">Membrane</keyword>
<evidence type="ECO:0000313" key="4">
    <source>
        <dbReference type="Proteomes" id="UP000027073"/>
    </source>
</evidence>
<dbReference type="InParanoid" id="A0A067NWR1"/>
<keyword evidence="2" id="KW-1133">Transmembrane helix</keyword>
<feature type="compositionally biased region" description="Acidic residues" evidence="1">
    <location>
        <begin position="27"/>
        <end position="39"/>
    </location>
</feature>
<evidence type="ECO:0000313" key="3">
    <source>
        <dbReference type="EMBL" id="KDQ32314.1"/>
    </source>
</evidence>